<protein>
    <submittedName>
        <fullName evidence="2">Type IV secretory system conjugative DNA transfer family protein</fullName>
    </submittedName>
</protein>
<dbReference type="RefSeq" id="WP_249493457.1">
    <property type="nucleotide sequence ID" value="NZ_JAMCCK010000098.1"/>
</dbReference>
<gene>
    <name evidence="2" type="ORF">M4438_36355</name>
</gene>
<proteinExistence type="predicted"/>
<feature type="region of interest" description="Disordered" evidence="1">
    <location>
        <begin position="1"/>
        <end position="26"/>
    </location>
</feature>
<evidence type="ECO:0000313" key="3">
    <source>
        <dbReference type="Proteomes" id="UP001202052"/>
    </source>
</evidence>
<name>A0ABT0P5B0_9ACTN</name>
<sequence>MTTAPDLMDTASADLTKADAGPREQPAQEMHYARAELALALPDHLALREVPLDPDPLEALANAVADVREDLGESADVVLDLVPVAKSRVGSRRRRLLAKARRNPADGPAIPGMPQRTNRFGLDLGSVMSEIASEMKGNQGGAARPRPQNHTQRAHRMTDVKAAMGKLAPGAEPVFSLQLLVRTCARDADRARVLLEQVLAALEPWSGDNYLRPVGLHLGITRVRADHWLYRSRFDRRFETGLFAPRRHSWVTAQEIAGLLKPPTKHNSAANIARSGGVVPPPPAALPTWTGQQGLLPLGWVAKSGGGERLAGVPLKYLLFALFLGKSGFGKTEMSLVQAIALAHNGFGVLFLDPHGDGWARARPYLAHKELADRIWEIDLTSPELDKKVGSWNPLSMERRRDSEIPDIVQYIVTGFAAALNWSDSAGRAKTILTRAVESLVHLSWHVCRAGRPDLAPTIFQIRTILTDAVWRTKVLPYLPKDVRDYWENIFPSYSKEAIPVVTNIIERLSSSNAIKAFLGSSRSTYDIRHAMDTGKIVFVCPAGTGDVDRIISSLLIYDLFRAGLSRRDTPPDQRRDFYSFIDELTSVDGASKGTLAQITEQLRKYNVKLLAMTQMAQRLSATTRQGLLQNLSILSTTASDVDEATLVTRRWGKKVAPDTIVQLSRYSYVMSVTLEGGTTDPFRVRGASVEDLYGDYYRPQNEERLARAIDENLQRRSVRDILTDLRRLDSRLRRFIGTLDVPPDDDDPAGAGLPPDKPDFDKAAAPDPEGPDGPVDGTASGGGVAKPRVHDSEGPVISGAEPTQAEATPDNVHPINPHQNQSRLG</sequence>
<dbReference type="SUPFAM" id="SSF52540">
    <property type="entry name" value="P-loop containing nucleoside triphosphate hydrolases"/>
    <property type="match status" value="1"/>
</dbReference>
<dbReference type="Gene3D" id="3.40.50.300">
    <property type="entry name" value="P-loop containing nucleotide triphosphate hydrolases"/>
    <property type="match status" value="1"/>
</dbReference>
<dbReference type="InterPro" id="IPR027417">
    <property type="entry name" value="P-loop_NTPase"/>
</dbReference>
<keyword evidence="3" id="KW-1185">Reference proteome</keyword>
<comment type="caution">
    <text evidence="2">The sequence shown here is derived from an EMBL/GenBank/DDBJ whole genome shotgun (WGS) entry which is preliminary data.</text>
</comment>
<dbReference type="Proteomes" id="UP001202052">
    <property type="component" value="Unassembled WGS sequence"/>
</dbReference>
<dbReference type="EMBL" id="JAMCCK010000098">
    <property type="protein sequence ID" value="MCL3998907.1"/>
    <property type="molecule type" value="Genomic_DNA"/>
</dbReference>
<organism evidence="2 3">
    <name type="scientific">Streptomyces lavenduligriseus</name>
    <dbReference type="NCBI Taxonomy" id="67315"/>
    <lineage>
        <taxon>Bacteria</taxon>
        <taxon>Bacillati</taxon>
        <taxon>Actinomycetota</taxon>
        <taxon>Actinomycetes</taxon>
        <taxon>Kitasatosporales</taxon>
        <taxon>Streptomycetaceae</taxon>
        <taxon>Streptomyces</taxon>
    </lineage>
</organism>
<reference evidence="2 3" key="1">
    <citation type="submission" date="2022-05" db="EMBL/GenBank/DDBJ databases">
        <title>Genome Resource of Streptomyces lavenduligriseus GA1-1, a Strain with Broad-Spectrum Antifungal Activity against Phytopathogenic Fungi.</title>
        <authorList>
            <person name="Qi D."/>
        </authorList>
    </citation>
    <scope>NUCLEOTIDE SEQUENCE [LARGE SCALE GENOMIC DNA]</scope>
    <source>
        <strain evidence="2 3">GA1-1</strain>
    </source>
</reference>
<evidence type="ECO:0000313" key="2">
    <source>
        <dbReference type="EMBL" id="MCL3998907.1"/>
    </source>
</evidence>
<evidence type="ECO:0000256" key="1">
    <source>
        <dbReference type="SAM" id="MobiDB-lite"/>
    </source>
</evidence>
<feature type="compositionally biased region" description="Low complexity" evidence="1">
    <location>
        <begin position="766"/>
        <end position="778"/>
    </location>
</feature>
<feature type="region of interest" description="Disordered" evidence="1">
    <location>
        <begin position="738"/>
        <end position="826"/>
    </location>
</feature>
<accession>A0ABT0P5B0</accession>